<evidence type="ECO:0000313" key="2">
    <source>
        <dbReference type="EMBL" id="GHB04353.1"/>
    </source>
</evidence>
<accession>A0A918TBL4</accession>
<protein>
    <submittedName>
        <fullName evidence="2">Uncharacterized protein</fullName>
    </submittedName>
</protein>
<evidence type="ECO:0000256" key="1">
    <source>
        <dbReference type="SAM" id="MobiDB-lite"/>
    </source>
</evidence>
<organism evidence="2 3">
    <name type="scientific">Streptomyces termitum</name>
    <dbReference type="NCBI Taxonomy" id="67368"/>
    <lineage>
        <taxon>Bacteria</taxon>
        <taxon>Bacillati</taxon>
        <taxon>Actinomycetota</taxon>
        <taxon>Actinomycetes</taxon>
        <taxon>Kitasatosporales</taxon>
        <taxon>Streptomycetaceae</taxon>
        <taxon>Streptomyces</taxon>
    </lineage>
</organism>
<gene>
    <name evidence="2" type="ORF">GCM10010305_54470</name>
</gene>
<reference evidence="2" key="2">
    <citation type="submission" date="2020-09" db="EMBL/GenBank/DDBJ databases">
        <authorList>
            <person name="Sun Q."/>
            <person name="Ohkuma M."/>
        </authorList>
    </citation>
    <scope>NUCLEOTIDE SEQUENCE</scope>
    <source>
        <strain evidence="2">JCM 4518</strain>
    </source>
</reference>
<comment type="caution">
    <text evidence="2">The sequence shown here is derived from an EMBL/GenBank/DDBJ whole genome shotgun (WGS) entry which is preliminary data.</text>
</comment>
<dbReference type="AlphaFoldDB" id="A0A918TBL4"/>
<evidence type="ECO:0000313" key="3">
    <source>
        <dbReference type="Proteomes" id="UP000644020"/>
    </source>
</evidence>
<dbReference type="Proteomes" id="UP000644020">
    <property type="component" value="Unassembled WGS sequence"/>
</dbReference>
<feature type="region of interest" description="Disordered" evidence="1">
    <location>
        <begin position="41"/>
        <end position="128"/>
    </location>
</feature>
<keyword evidence="3" id="KW-1185">Reference proteome</keyword>
<feature type="compositionally biased region" description="Gly residues" evidence="1">
    <location>
        <begin position="41"/>
        <end position="65"/>
    </location>
</feature>
<proteinExistence type="predicted"/>
<name>A0A918TBL4_9ACTN</name>
<sequence length="216" mass="20839">MGATRLERLSRNARPMALVSAVATLLAALFVCLGGGPAGPGGSAGGSGAGGPGGDGPGGHTGHGRGVARAAFPDLPTALSDRATASSGPGAALSGPQTALSGPRAALPGPRTAPSSLPGASSGLRAAAPGAVPARAPLSAPEADRATYVVCPYDGGGCSLFPSLSPAVLSAPPLDPPLHTEGRPPRFDVGAGDGAVLRPGVRPRAPDLHVLQVLRT</sequence>
<reference evidence="2" key="1">
    <citation type="journal article" date="2014" name="Int. J. Syst. Evol. Microbiol.">
        <title>Complete genome sequence of Corynebacterium casei LMG S-19264T (=DSM 44701T), isolated from a smear-ripened cheese.</title>
        <authorList>
            <consortium name="US DOE Joint Genome Institute (JGI-PGF)"/>
            <person name="Walter F."/>
            <person name="Albersmeier A."/>
            <person name="Kalinowski J."/>
            <person name="Ruckert C."/>
        </authorList>
    </citation>
    <scope>NUCLEOTIDE SEQUENCE</scope>
    <source>
        <strain evidence="2">JCM 4518</strain>
    </source>
</reference>
<dbReference type="EMBL" id="BMUL01000018">
    <property type="protein sequence ID" value="GHB04353.1"/>
    <property type="molecule type" value="Genomic_DNA"/>
</dbReference>